<evidence type="ECO:0000256" key="2">
    <source>
        <dbReference type="ARBA" id="ARBA00023125"/>
    </source>
</evidence>
<keyword evidence="3" id="KW-0804">Transcription</keyword>
<dbReference type="InterPro" id="IPR002577">
    <property type="entry name" value="HTH_HxlR"/>
</dbReference>
<dbReference type="RefSeq" id="WP_200503451.1">
    <property type="nucleotide sequence ID" value="NZ_JAEDAJ010000010.1"/>
</dbReference>
<keyword evidence="2" id="KW-0238">DNA-binding</keyword>
<gene>
    <name evidence="5" type="ORF">I8D64_14205</name>
</gene>
<dbReference type="Pfam" id="PF01638">
    <property type="entry name" value="HxlR"/>
    <property type="match status" value="1"/>
</dbReference>
<sequence>METRHRPSLAGDCPVDAALEVIRGRWKGTILWRLEDGPMRTSELRRSIPGITERMLIRHLHELVADRILEREDAGTIPPHVTYRLSEYGRTLAPIVWGLCRWGRLHQERRATQSL</sequence>
<reference evidence="5 6" key="1">
    <citation type="submission" date="2020-12" db="EMBL/GenBank/DDBJ databases">
        <title>Brachybacterium sp. MASK1Z-5, whole genome shotgun sequence.</title>
        <authorList>
            <person name="Tuo L."/>
        </authorList>
    </citation>
    <scope>NUCLEOTIDE SEQUENCE [LARGE SCALE GENOMIC DNA]</scope>
    <source>
        <strain evidence="5 6">MASK1Z-5</strain>
    </source>
</reference>
<evidence type="ECO:0000313" key="6">
    <source>
        <dbReference type="Proteomes" id="UP000612352"/>
    </source>
</evidence>
<dbReference type="Gene3D" id="1.10.10.10">
    <property type="entry name" value="Winged helix-like DNA-binding domain superfamily/Winged helix DNA-binding domain"/>
    <property type="match status" value="1"/>
</dbReference>
<dbReference type="PANTHER" id="PTHR33204">
    <property type="entry name" value="TRANSCRIPTIONAL REGULATOR, MARR FAMILY"/>
    <property type="match status" value="1"/>
</dbReference>
<protein>
    <submittedName>
        <fullName evidence="5">Helix-turn-helix transcriptional regulator</fullName>
    </submittedName>
</protein>
<keyword evidence="1" id="KW-0805">Transcription regulation</keyword>
<evidence type="ECO:0000256" key="3">
    <source>
        <dbReference type="ARBA" id="ARBA00023163"/>
    </source>
</evidence>
<proteinExistence type="predicted"/>
<accession>A0ABS1BD32</accession>
<dbReference type="Proteomes" id="UP000612352">
    <property type="component" value="Unassembled WGS sequence"/>
</dbReference>
<evidence type="ECO:0000256" key="1">
    <source>
        <dbReference type="ARBA" id="ARBA00023015"/>
    </source>
</evidence>
<dbReference type="EMBL" id="JAEDAJ010000010">
    <property type="protein sequence ID" value="MBK0332550.1"/>
    <property type="molecule type" value="Genomic_DNA"/>
</dbReference>
<name>A0ABS1BD32_9MICO</name>
<dbReference type="SUPFAM" id="SSF46785">
    <property type="entry name" value="Winged helix' DNA-binding domain"/>
    <property type="match status" value="1"/>
</dbReference>
<dbReference type="PANTHER" id="PTHR33204:SF29">
    <property type="entry name" value="TRANSCRIPTIONAL REGULATOR"/>
    <property type="match status" value="1"/>
</dbReference>
<evidence type="ECO:0000259" key="4">
    <source>
        <dbReference type="PROSITE" id="PS51118"/>
    </source>
</evidence>
<feature type="domain" description="HTH hxlR-type" evidence="4">
    <location>
        <begin position="13"/>
        <end position="111"/>
    </location>
</feature>
<organism evidence="5 6">
    <name type="scientific">Brachybacterium halotolerans</name>
    <dbReference type="NCBI Taxonomy" id="2795215"/>
    <lineage>
        <taxon>Bacteria</taxon>
        <taxon>Bacillati</taxon>
        <taxon>Actinomycetota</taxon>
        <taxon>Actinomycetes</taxon>
        <taxon>Micrococcales</taxon>
        <taxon>Dermabacteraceae</taxon>
        <taxon>Brachybacterium</taxon>
    </lineage>
</organism>
<keyword evidence="6" id="KW-1185">Reference proteome</keyword>
<dbReference type="InterPro" id="IPR036390">
    <property type="entry name" value="WH_DNA-bd_sf"/>
</dbReference>
<comment type="caution">
    <text evidence="5">The sequence shown here is derived from an EMBL/GenBank/DDBJ whole genome shotgun (WGS) entry which is preliminary data.</text>
</comment>
<dbReference type="InterPro" id="IPR036388">
    <property type="entry name" value="WH-like_DNA-bd_sf"/>
</dbReference>
<dbReference type="PROSITE" id="PS51118">
    <property type="entry name" value="HTH_HXLR"/>
    <property type="match status" value="1"/>
</dbReference>
<evidence type="ECO:0000313" key="5">
    <source>
        <dbReference type="EMBL" id="MBK0332550.1"/>
    </source>
</evidence>